<keyword evidence="1" id="KW-0677">Repeat</keyword>
<dbReference type="VEuPathDB" id="FungiDB:GGTG_06082"/>
<dbReference type="EMBL" id="GL385397">
    <property type="protein sequence ID" value="EJT76160.1"/>
    <property type="molecule type" value="Genomic_DNA"/>
</dbReference>
<accession>J3NXS7</accession>
<dbReference type="SMART" id="SM00248">
    <property type="entry name" value="ANK"/>
    <property type="match status" value="4"/>
</dbReference>
<reference evidence="5" key="5">
    <citation type="submission" date="2018-04" db="UniProtKB">
        <authorList>
            <consortium name="EnsemblFungi"/>
        </authorList>
    </citation>
    <scope>IDENTIFICATION</scope>
    <source>
        <strain evidence="5">R3-111a-1</strain>
    </source>
</reference>
<sequence>MNGIGDNAVPLILELLGLFERHGLDLEKPLPGPVKETFARSAVNRGSTEVLRWGVSRGVSVPDDILAHRWVDEEMLRCLVDEVGFRDANLDGLSRLRLGLPGRSDDDGAATLSLIRRILDNLPAPPAPGLVSKAFCAAVGTGDRAMARFWLDRGADVNQPSAPHGAMTPLFAAMSRNDEAPDPGMVRMLLEGGGDNVAGHTPGRYGGRSPLLAALAHACPDVEVIRMLLDKGADVNTSWNGSALHAAARHGSPEIVQLLIDRGAGLEARNDKAETPLLALACPTHHHHAGLVGCARVFASAGADFGAVDYRDRTLLHLLADPERALPVWVPDVVRGVARVAVDSGGGDLERRDWSGHTATDRFKERFGVPLGEFLEGGGTWLDPVAFAAVLRQAASPRGGS</sequence>
<feature type="repeat" description="ANK" evidence="3">
    <location>
        <begin position="206"/>
        <end position="240"/>
    </location>
</feature>
<dbReference type="Gene3D" id="1.25.40.20">
    <property type="entry name" value="Ankyrin repeat-containing domain"/>
    <property type="match status" value="1"/>
</dbReference>
<feature type="repeat" description="ANK" evidence="3">
    <location>
        <begin position="239"/>
        <end position="271"/>
    </location>
</feature>
<dbReference type="HOGENOM" id="CLU_769547_0_0_1"/>
<organism evidence="4">
    <name type="scientific">Gaeumannomyces tritici (strain R3-111a-1)</name>
    <name type="common">Wheat and barley take-all root rot fungus</name>
    <name type="synonym">Gaeumannomyces graminis var. tritici</name>
    <dbReference type="NCBI Taxonomy" id="644352"/>
    <lineage>
        <taxon>Eukaryota</taxon>
        <taxon>Fungi</taxon>
        <taxon>Dikarya</taxon>
        <taxon>Ascomycota</taxon>
        <taxon>Pezizomycotina</taxon>
        <taxon>Sordariomycetes</taxon>
        <taxon>Sordariomycetidae</taxon>
        <taxon>Magnaporthales</taxon>
        <taxon>Magnaporthaceae</taxon>
        <taxon>Gaeumannomyces</taxon>
    </lineage>
</organism>
<evidence type="ECO:0000313" key="4">
    <source>
        <dbReference type="EMBL" id="EJT76160.1"/>
    </source>
</evidence>
<dbReference type="STRING" id="644352.J3NXS7"/>
<dbReference type="PANTHER" id="PTHR24189">
    <property type="entry name" value="MYOTROPHIN"/>
    <property type="match status" value="1"/>
</dbReference>
<name>J3NXS7_GAET3</name>
<reference evidence="4" key="3">
    <citation type="submission" date="2010-09" db="EMBL/GenBank/DDBJ databases">
        <title>Annotation of Gaeumannomyces graminis var. tritici R3-111a-1.</title>
        <authorList>
            <consortium name="The Broad Institute Genome Sequencing Platform"/>
            <person name="Ma L.-J."/>
            <person name="Dead R."/>
            <person name="Young S.K."/>
            <person name="Zeng Q."/>
            <person name="Gargeya S."/>
            <person name="Fitzgerald M."/>
            <person name="Haas B."/>
            <person name="Abouelleil A."/>
            <person name="Alvarado L."/>
            <person name="Arachchi H.M."/>
            <person name="Berlin A."/>
            <person name="Brown A."/>
            <person name="Chapman S.B."/>
            <person name="Chen Z."/>
            <person name="Dunbar C."/>
            <person name="Freedman E."/>
            <person name="Gearin G."/>
            <person name="Gellesch M."/>
            <person name="Goldberg J."/>
            <person name="Griggs A."/>
            <person name="Gujja S."/>
            <person name="Heiman D."/>
            <person name="Howarth C."/>
            <person name="Larson L."/>
            <person name="Lui A."/>
            <person name="MacDonald P.J.P."/>
            <person name="Mehta T."/>
            <person name="Montmayeur A."/>
            <person name="Murphy C."/>
            <person name="Neiman D."/>
            <person name="Pearson M."/>
            <person name="Priest M."/>
            <person name="Roberts A."/>
            <person name="Saif S."/>
            <person name="Shea T."/>
            <person name="Shenoy N."/>
            <person name="Sisk P."/>
            <person name="Stolte C."/>
            <person name="Sykes S."/>
            <person name="Yandava C."/>
            <person name="Wortman J."/>
            <person name="Nusbaum C."/>
            <person name="Birren B."/>
        </authorList>
    </citation>
    <scope>NUCLEOTIDE SEQUENCE</scope>
    <source>
        <strain evidence="4">R3-111a-1</strain>
    </source>
</reference>
<evidence type="ECO:0000256" key="2">
    <source>
        <dbReference type="ARBA" id="ARBA00023043"/>
    </source>
</evidence>
<evidence type="ECO:0000313" key="5">
    <source>
        <dbReference type="EnsemblFungi" id="EJT76160"/>
    </source>
</evidence>
<dbReference type="eggNOG" id="KOG0504">
    <property type="taxonomic scope" value="Eukaryota"/>
</dbReference>
<evidence type="ECO:0000256" key="3">
    <source>
        <dbReference type="PROSITE-ProRule" id="PRU00023"/>
    </source>
</evidence>
<protein>
    <submittedName>
        <fullName evidence="4 5">Uncharacterized protein</fullName>
    </submittedName>
</protein>
<keyword evidence="6" id="KW-1185">Reference proteome</keyword>
<keyword evidence="2 3" id="KW-0040">ANK repeat</keyword>
<reference evidence="5" key="4">
    <citation type="journal article" date="2015" name="G3 (Bethesda)">
        <title>Genome sequences of three phytopathogenic species of the Magnaporthaceae family of fungi.</title>
        <authorList>
            <person name="Okagaki L.H."/>
            <person name="Nunes C.C."/>
            <person name="Sailsbery J."/>
            <person name="Clay B."/>
            <person name="Brown D."/>
            <person name="John T."/>
            <person name="Oh Y."/>
            <person name="Young N."/>
            <person name="Fitzgerald M."/>
            <person name="Haas B.J."/>
            <person name="Zeng Q."/>
            <person name="Young S."/>
            <person name="Adiconis X."/>
            <person name="Fan L."/>
            <person name="Levin J.Z."/>
            <person name="Mitchell T.K."/>
            <person name="Okubara P.A."/>
            <person name="Farman M.L."/>
            <person name="Kohn L.M."/>
            <person name="Birren B."/>
            <person name="Ma L.-J."/>
            <person name="Dean R.A."/>
        </authorList>
    </citation>
    <scope>NUCLEOTIDE SEQUENCE</scope>
    <source>
        <strain evidence="5">R3-111a-1</strain>
    </source>
</reference>
<dbReference type="PANTHER" id="PTHR24189:SF50">
    <property type="entry name" value="ANKYRIN REPEAT AND SOCS BOX PROTEIN 2"/>
    <property type="match status" value="1"/>
</dbReference>
<dbReference type="InterPro" id="IPR050745">
    <property type="entry name" value="Multifunctional_regulatory"/>
</dbReference>
<dbReference type="EnsemblFungi" id="EJT76160">
    <property type="protein sequence ID" value="EJT76160"/>
    <property type="gene ID" value="GGTG_06082"/>
</dbReference>
<dbReference type="InterPro" id="IPR036770">
    <property type="entry name" value="Ankyrin_rpt-contain_sf"/>
</dbReference>
<proteinExistence type="predicted"/>
<reference evidence="4" key="2">
    <citation type="submission" date="2010-07" db="EMBL/GenBank/DDBJ databases">
        <authorList>
            <consortium name="The Broad Institute Genome Sequencing Platform"/>
            <consortium name="Broad Institute Genome Sequencing Center for Infectious Disease"/>
            <person name="Ma L.-J."/>
            <person name="Dead R."/>
            <person name="Young S."/>
            <person name="Zeng Q."/>
            <person name="Koehrsen M."/>
            <person name="Alvarado L."/>
            <person name="Berlin A."/>
            <person name="Chapman S.B."/>
            <person name="Chen Z."/>
            <person name="Freedman E."/>
            <person name="Gellesch M."/>
            <person name="Goldberg J."/>
            <person name="Griggs A."/>
            <person name="Gujja S."/>
            <person name="Heilman E.R."/>
            <person name="Heiman D."/>
            <person name="Hepburn T."/>
            <person name="Howarth C."/>
            <person name="Jen D."/>
            <person name="Larson L."/>
            <person name="Mehta T."/>
            <person name="Neiman D."/>
            <person name="Pearson M."/>
            <person name="Roberts A."/>
            <person name="Saif S."/>
            <person name="Shea T."/>
            <person name="Shenoy N."/>
            <person name="Sisk P."/>
            <person name="Stolte C."/>
            <person name="Sykes S."/>
            <person name="Walk T."/>
            <person name="White J."/>
            <person name="Yandava C."/>
            <person name="Haas B."/>
            <person name="Nusbaum C."/>
            <person name="Birren B."/>
        </authorList>
    </citation>
    <scope>NUCLEOTIDE SEQUENCE</scope>
    <source>
        <strain evidence="4">R3-111a-1</strain>
    </source>
</reference>
<dbReference type="Proteomes" id="UP000006039">
    <property type="component" value="Unassembled WGS sequence"/>
</dbReference>
<dbReference type="PROSITE" id="PS50088">
    <property type="entry name" value="ANK_REPEAT"/>
    <property type="match status" value="2"/>
</dbReference>
<dbReference type="GeneID" id="20346540"/>
<gene>
    <name evidence="5" type="primary">20346540</name>
    <name evidence="4" type="ORF">GGTG_06082</name>
</gene>
<dbReference type="SUPFAM" id="SSF48403">
    <property type="entry name" value="Ankyrin repeat"/>
    <property type="match status" value="1"/>
</dbReference>
<evidence type="ECO:0000313" key="6">
    <source>
        <dbReference type="Proteomes" id="UP000006039"/>
    </source>
</evidence>
<dbReference type="OrthoDB" id="341259at2759"/>
<dbReference type="AlphaFoldDB" id="J3NXS7"/>
<dbReference type="Pfam" id="PF13637">
    <property type="entry name" value="Ank_4"/>
    <property type="match status" value="1"/>
</dbReference>
<dbReference type="RefSeq" id="XP_009222160.1">
    <property type="nucleotide sequence ID" value="XM_009223896.1"/>
</dbReference>
<evidence type="ECO:0000256" key="1">
    <source>
        <dbReference type="ARBA" id="ARBA00022737"/>
    </source>
</evidence>
<dbReference type="InterPro" id="IPR002110">
    <property type="entry name" value="Ankyrin_rpt"/>
</dbReference>
<reference evidence="6" key="1">
    <citation type="submission" date="2010-07" db="EMBL/GenBank/DDBJ databases">
        <title>The genome sequence of Gaeumannomyces graminis var. tritici strain R3-111a-1.</title>
        <authorList>
            <consortium name="The Broad Institute Genome Sequencing Platform"/>
            <person name="Ma L.-J."/>
            <person name="Dead R."/>
            <person name="Young S."/>
            <person name="Zeng Q."/>
            <person name="Koehrsen M."/>
            <person name="Alvarado L."/>
            <person name="Berlin A."/>
            <person name="Chapman S.B."/>
            <person name="Chen Z."/>
            <person name="Freedman E."/>
            <person name="Gellesch M."/>
            <person name="Goldberg J."/>
            <person name="Griggs A."/>
            <person name="Gujja S."/>
            <person name="Heilman E.R."/>
            <person name="Heiman D."/>
            <person name="Hepburn T."/>
            <person name="Howarth C."/>
            <person name="Jen D."/>
            <person name="Larson L."/>
            <person name="Mehta T."/>
            <person name="Neiman D."/>
            <person name="Pearson M."/>
            <person name="Roberts A."/>
            <person name="Saif S."/>
            <person name="Shea T."/>
            <person name="Shenoy N."/>
            <person name="Sisk P."/>
            <person name="Stolte C."/>
            <person name="Sykes S."/>
            <person name="Walk T."/>
            <person name="White J."/>
            <person name="Yandava C."/>
            <person name="Haas B."/>
            <person name="Nusbaum C."/>
            <person name="Birren B."/>
        </authorList>
    </citation>
    <scope>NUCLEOTIDE SEQUENCE [LARGE SCALE GENOMIC DNA]</scope>
    <source>
        <strain evidence="6">R3-111a-1</strain>
    </source>
</reference>
<dbReference type="PROSITE" id="PS50297">
    <property type="entry name" value="ANK_REP_REGION"/>
    <property type="match status" value="2"/>
</dbReference>